<proteinExistence type="predicted"/>
<comment type="caution">
    <text evidence="2">The sequence shown here is derived from an EMBL/GenBank/DDBJ whole genome shotgun (WGS) entry which is preliminary data.</text>
</comment>
<organism evidence="2 3">
    <name type="scientific">Nonomuraea longispora</name>
    <dbReference type="NCBI Taxonomy" id="1848320"/>
    <lineage>
        <taxon>Bacteria</taxon>
        <taxon>Bacillati</taxon>
        <taxon>Actinomycetota</taxon>
        <taxon>Actinomycetes</taxon>
        <taxon>Streptosporangiales</taxon>
        <taxon>Streptosporangiaceae</taxon>
        <taxon>Nonomuraea</taxon>
    </lineage>
</organism>
<feature type="compositionally biased region" description="Basic residues" evidence="1">
    <location>
        <begin position="111"/>
        <end position="126"/>
    </location>
</feature>
<evidence type="ECO:0000313" key="3">
    <source>
        <dbReference type="Proteomes" id="UP000295157"/>
    </source>
</evidence>
<accession>A0A4R4MUS2</accession>
<dbReference type="EMBL" id="SMJZ01000246">
    <property type="protein sequence ID" value="TDB98262.1"/>
    <property type="molecule type" value="Genomic_DNA"/>
</dbReference>
<evidence type="ECO:0008006" key="4">
    <source>
        <dbReference type="Google" id="ProtNLM"/>
    </source>
</evidence>
<evidence type="ECO:0000313" key="2">
    <source>
        <dbReference type="EMBL" id="TDB98262.1"/>
    </source>
</evidence>
<gene>
    <name evidence="2" type="ORF">E1267_38900</name>
</gene>
<sequence length="169" mass="18754">MHPLISRRALNRATLDRQFLLRRTTRSVTDVVEHLGGLQAQTPHTWYTGLWSRIEEFKPDDAAGLLSSRQLVRIALQRSTIHLVTARDCLAMRPLLQVVGERAAGGAFGRRPVRPARRSPPRRGHPRAGAATSTRSRSRTGPPARERSAMQNGVLQNRLGRYGGPRAGT</sequence>
<dbReference type="InterPro" id="IPR009351">
    <property type="entry name" value="AlkZ-like"/>
</dbReference>
<dbReference type="OrthoDB" id="9148135at2"/>
<reference evidence="2 3" key="1">
    <citation type="submission" date="2019-02" db="EMBL/GenBank/DDBJ databases">
        <title>Draft genome sequences of novel Actinobacteria.</title>
        <authorList>
            <person name="Sahin N."/>
            <person name="Ay H."/>
            <person name="Saygin H."/>
        </authorList>
    </citation>
    <scope>NUCLEOTIDE SEQUENCE [LARGE SCALE GENOMIC DNA]</scope>
    <source>
        <strain evidence="2 3">KC201</strain>
    </source>
</reference>
<protein>
    <recommendedName>
        <fullName evidence="4">Winged helix DNA-binding domain-containing protein</fullName>
    </recommendedName>
</protein>
<evidence type="ECO:0000256" key="1">
    <source>
        <dbReference type="SAM" id="MobiDB-lite"/>
    </source>
</evidence>
<dbReference type="RefSeq" id="WP_132340515.1">
    <property type="nucleotide sequence ID" value="NZ_SMJZ01000246.1"/>
</dbReference>
<dbReference type="PANTHER" id="PTHR38479:SF2">
    <property type="entry name" value="WINGED HELIX DNA-BINDING DOMAIN-CONTAINING PROTEIN"/>
    <property type="match status" value="1"/>
</dbReference>
<feature type="region of interest" description="Disordered" evidence="1">
    <location>
        <begin position="108"/>
        <end position="169"/>
    </location>
</feature>
<dbReference type="AlphaFoldDB" id="A0A4R4MUS2"/>
<name>A0A4R4MUS2_9ACTN</name>
<dbReference type="Pfam" id="PF06224">
    <property type="entry name" value="AlkZ-like"/>
    <property type="match status" value="1"/>
</dbReference>
<dbReference type="Proteomes" id="UP000295157">
    <property type="component" value="Unassembled WGS sequence"/>
</dbReference>
<keyword evidence="3" id="KW-1185">Reference proteome</keyword>
<dbReference type="PANTHER" id="PTHR38479">
    <property type="entry name" value="LMO0824 PROTEIN"/>
    <property type="match status" value="1"/>
</dbReference>